<keyword evidence="2" id="KW-1185">Reference proteome</keyword>
<name>A0A5B7H5A7_PORTR</name>
<evidence type="ECO:0000313" key="1">
    <source>
        <dbReference type="EMBL" id="MPC65283.1"/>
    </source>
</evidence>
<reference evidence="1 2" key="1">
    <citation type="submission" date="2019-05" db="EMBL/GenBank/DDBJ databases">
        <title>Another draft genome of Portunus trituberculatus and its Hox gene families provides insights of decapod evolution.</title>
        <authorList>
            <person name="Jeong J.-H."/>
            <person name="Song I."/>
            <person name="Kim S."/>
            <person name="Choi T."/>
            <person name="Kim D."/>
            <person name="Ryu S."/>
            <person name="Kim W."/>
        </authorList>
    </citation>
    <scope>NUCLEOTIDE SEQUENCE [LARGE SCALE GENOMIC DNA]</scope>
    <source>
        <tissue evidence="1">Muscle</tissue>
    </source>
</reference>
<comment type="caution">
    <text evidence="1">The sequence shown here is derived from an EMBL/GenBank/DDBJ whole genome shotgun (WGS) entry which is preliminary data.</text>
</comment>
<gene>
    <name evidence="1" type="ORF">E2C01_059416</name>
</gene>
<dbReference type="Proteomes" id="UP000324222">
    <property type="component" value="Unassembled WGS sequence"/>
</dbReference>
<organism evidence="1 2">
    <name type="scientific">Portunus trituberculatus</name>
    <name type="common">Swimming crab</name>
    <name type="synonym">Neptunus trituberculatus</name>
    <dbReference type="NCBI Taxonomy" id="210409"/>
    <lineage>
        <taxon>Eukaryota</taxon>
        <taxon>Metazoa</taxon>
        <taxon>Ecdysozoa</taxon>
        <taxon>Arthropoda</taxon>
        <taxon>Crustacea</taxon>
        <taxon>Multicrustacea</taxon>
        <taxon>Malacostraca</taxon>
        <taxon>Eumalacostraca</taxon>
        <taxon>Eucarida</taxon>
        <taxon>Decapoda</taxon>
        <taxon>Pleocyemata</taxon>
        <taxon>Brachyura</taxon>
        <taxon>Eubrachyura</taxon>
        <taxon>Portunoidea</taxon>
        <taxon>Portunidae</taxon>
        <taxon>Portuninae</taxon>
        <taxon>Portunus</taxon>
    </lineage>
</organism>
<protein>
    <submittedName>
        <fullName evidence="1">Uncharacterized protein</fullName>
    </submittedName>
</protein>
<dbReference type="AlphaFoldDB" id="A0A5B7H5A7"/>
<proteinExistence type="predicted"/>
<sequence>MSNNNFINLSPVSTSTLLSIHKLNCQHQQSVQQFPTVIVRVKKKKKKKKKKKLSNLSTP</sequence>
<dbReference type="EMBL" id="VSRR010023155">
    <property type="protein sequence ID" value="MPC65283.1"/>
    <property type="molecule type" value="Genomic_DNA"/>
</dbReference>
<evidence type="ECO:0000313" key="2">
    <source>
        <dbReference type="Proteomes" id="UP000324222"/>
    </source>
</evidence>
<accession>A0A5B7H5A7</accession>